<protein>
    <recommendedName>
        <fullName evidence="2">DUF7745 domain-containing protein</fullName>
    </recommendedName>
</protein>
<sequence>MPHEELLRKVTHAWEKVHVKENKLKRKDTSSEESYTHWVKERVHLTKLPFMIDPTYVPDILDHILVSIEEVDRLKAIIARLEQDKESLEHILYDATCEKNKISYDLKQKDKQLLENMEELEAERSKRQKKRGLFSVKVNFENINSKLKEDQTEGALAKSQATVARQRQLRIEAEQVLPLNWRRIYQELLNLREQVHLQAQDHKVLTAQVTQLEGEIQYLRDLFATAQVIVQEQGDWAEAWRVECSNLEEFANNLVCDILRMYKRADDVANFY</sequence>
<dbReference type="AlphaFoldDB" id="A0A9D4WDJ1"/>
<keyword evidence="4" id="KW-1185">Reference proteome</keyword>
<dbReference type="InterPro" id="IPR056647">
    <property type="entry name" value="DUF7745"/>
</dbReference>
<accession>A0A9D4WDJ1</accession>
<feature type="domain" description="DUF7745" evidence="2">
    <location>
        <begin position="4"/>
        <end position="43"/>
    </location>
</feature>
<name>A0A9D4WDJ1_PEA</name>
<comment type="caution">
    <text evidence="3">The sequence shown here is derived from an EMBL/GenBank/DDBJ whole genome shotgun (WGS) entry which is preliminary data.</text>
</comment>
<dbReference type="EMBL" id="JAMSHJ010000006">
    <property type="protein sequence ID" value="KAI5400828.1"/>
    <property type="molecule type" value="Genomic_DNA"/>
</dbReference>
<evidence type="ECO:0000313" key="3">
    <source>
        <dbReference type="EMBL" id="KAI5400828.1"/>
    </source>
</evidence>
<proteinExistence type="predicted"/>
<gene>
    <name evidence="3" type="ORF">KIW84_065621</name>
</gene>
<keyword evidence="1" id="KW-0175">Coiled coil</keyword>
<evidence type="ECO:0000259" key="2">
    <source>
        <dbReference type="Pfam" id="PF24924"/>
    </source>
</evidence>
<dbReference type="Gramene" id="Psat06G0562100-T1">
    <property type="protein sequence ID" value="KAI5400828.1"/>
    <property type="gene ID" value="KIW84_065621"/>
</dbReference>
<evidence type="ECO:0000313" key="4">
    <source>
        <dbReference type="Proteomes" id="UP001058974"/>
    </source>
</evidence>
<feature type="coiled-coil region" evidence="1">
    <location>
        <begin position="71"/>
        <end position="130"/>
    </location>
</feature>
<dbReference type="Pfam" id="PF24924">
    <property type="entry name" value="DUF7745"/>
    <property type="match status" value="1"/>
</dbReference>
<organism evidence="3 4">
    <name type="scientific">Pisum sativum</name>
    <name type="common">Garden pea</name>
    <name type="synonym">Lathyrus oleraceus</name>
    <dbReference type="NCBI Taxonomy" id="3888"/>
    <lineage>
        <taxon>Eukaryota</taxon>
        <taxon>Viridiplantae</taxon>
        <taxon>Streptophyta</taxon>
        <taxon>Embryophyta</taxon>
        <taxon>Tracheophyta</taxon>
        <taxon>Spermatophyta</taxon>
        <taxon>Magnoliopsida</taxon>
        <taxon>eudicotyledons</taxon>
        <taxon>Gunneridae</taxon>
        <taxon>Pentapetalae</taxon>
        <taxon>rosids</taxon>
        <taxon>fabids</taxon>
        <taxon>Fabales</taxon>
        <taxon>Fabaceae</taxon>
        <taxon>Papilionoideae</taxon>
        <taxon>50 kb inversion clade</taxon>
        <taxon>NPAAA clade</taxon>
        <taxon>Hologalegina</taxon>
        <taxon>IRL clade</taxon>
        <taxon>Fabeae</taxon>
        <taxon>Lathyrus</taxon>
    </lineage>
</organism>
<dbReference type="Proteomes" id="UP001058974">
    <property type="component" value="Chromosome 6"/>
</dbReference>
<evidence type="ECO:0000256" key="1">
    <source>
        <dbReference type="SAM" id="Coils"/>
    </source>
</evidence>
<reference evidence="3 4" key="1">
    <citation type="journal article" date="2022" name="Nat. Genet.">
        <title>Improved pea reference genome and pan-genome highlight genomic features and evolutionary characteristics.</title>
        <authorList>
            <person name="Yang T."/>
            <person name="Liu R."/>
            <person name="Luo Y."/>
            <person name="Hu S."/>
            <person name="Wang D."/>
            <person name="Wang C."/>
            <person name="Pandey M.K."/>
            <person name="Ge S."/>
            <person name="Xu Q."/>
            <person name="Li N."/>
            <person name="Li G."/>
            <person name="Huang Y."/>
            <person name="Saxena R.K."/>
            <person name="Ji Y."/>
            <person name="Li M."/>
            <person name="Yan X."/>
            <person name="He Y."/>
            <person name="Liu Y."/>
            <person name="Wang X."/>
            <person name="Xiang C."/>
            <person name="Varshney R.K."/>
            <person name="Ding H."/>
            <person name="Gao S."/>
            <person name="Zong X."/>
        </authorList>
    </citation>
    <scope>NUCLEOTIDE SEQUENCE [LARGE SCALE GENOMIC DNA]</scope>
    <source>
        <strain evidence="3 4">cv. Zhongwan 6</strain>
    </source>
</reference>